<evidence type="ECO:0008006" key="4">
    <source>
        <dbReference type="Google" id="ProtNLM"/>
    </source>
</evidence>
<dbReference type="RefSeq" id="WP_140592840.1">
    <property type="nucleotide sequence ID" value="NZ_VFWZ01000003.1"/>
</dbReference>
<dbReference type="Proteomes" id="UP000315540">
    <property type="component" value="Unassembled WGS sequence"/>
</dbReference>
<keyword evidence="3" id="KW-1185">Reference proteome</keyword>
<dbReference type="AlphaFoldDB" id="A0A504JGE7"/>
<organism evidence="2 3">
    <name type="scientific">Aquimarina algicola</name>
    <dbReference type="NCBI Taxonomy" id="2589995"/>
    <lineage>
        <taxon>Bacteria</taxon>
        <taxon>Pseudomonadati</taxon>
        <taxon>Bacteroidota</taxon>
        <taxon>Flavobacteriia</taxon>
        <taxon>Flavobacteriales</taxon>
        <taxon>Flavobacteriaceae</taxon>
        <taxon>Aquimarina</taxon>
    </lineage>
</organism>
<dbReference type="OrthoDB" id="1421642at2"/>
<accession>A0A504JGE7</accession>
<name>A0A504JGE7_9FLAO</name>
<feature type="compositionally biased region" description="Polar residues" evidence="1">
    <location>
        <begin position="32"/>
        <end position="43"/>
    </location>
</feature>
<dbReference type="EMBL" id="VFWZ01000003">
    <property type="protein sequence ID" value="TPN85859.1"/>
    <property type="molecule type" value="Genomic_DNA"/>
</dbReference>
<reference evidence="2 3" key="1">
    <citation type="submission" date="2019-06" db="EMBL/GenBank/DDBJ databases">
        <authorList>
            <person name="Meng X."/>
        </authorList>
    </citation>
    <scope>NUCLEOTIDE SEQUENCE [LARGE SCALE GENOMIC DNA]</scope>
    <source>
        <strain evidence="2 3">M625</strain>
    </source>
</reference>
<proteinExistence type="predicted"/>
<evidence type="ECO:0000313" key="3">
    <source>
        <dbReference type="Proteomes" id="UP000315540"/>
    </source>
</evidence>
<dbReference type="PROSITE" id="PS51257">
    <property type="entry name" value="PROKAR_LIPOPROTEIN"/>
    <property type="match status" value="1"/>
</dbReference>
<protein>
    <recommendedName>
        <fullName evidence="4">Lipoprotein</fullName>
    </recommendedName>
</protein>
<gene>
    <name evidence="2" type="ORF">FHK87_11280</name>
</gene>
<feature type="region of interest" description="Disordered" evidence="1">
    <location>
        <begin position="21"/>
        <end position="43"/>
    </location>
</feature>
<comment type="caution">
    <text evidence="2">The sequence shown here is derived from an EMBL/GenBank/DDBJ whole genome shotgun (WGS) entry which is preliminary data.</text>
</comment>
<sequence length="594" mass="70135">MKIFKFLLIISLLISCNSKPENTRNKKLQNPDIEQSSSNNNLIDSSKQDINEIAIEKEQLSGKIDSIIKTYNTSNISLTSNLLESIERIVYTDTINDQYWQRGTYYTSNKKNEKLYNVRVSNFDYKTRFYFIGINSAIVEGKSPIANIYELYNNEIHIIDSFNLPSPKVGFVNEATPEIHLTSFMLRQLDNLIIKNDTLYYFKENTPIDSDDSMYQLISKRDYYAYKIGSKKEAQIIEDKITSDKSFFCRSTFRALINPQNSVIAWTHNYSINFSHIPDFDKTLKKLYNSKSLNDSLYQLPKVEFDFSSFFNPMTEGVVTDIDNERDVFFGSMCWHKTDNKLYFDNSGFDYRCIWEADINNKRVVKIVPEHEAIQPFFINKKYITYVENNKIMVCEPTDKFYDKKLNKNTNAYNASSLIYKVKKTFDLSEENNVLRSLTNNWFNLKQTHPFDKDNWRDADFMDSFFSEDIIDVIVSELHKNDIYKKSRINLYLDALIKTYNTIDKAADYYLLEELYDLSENGYFNKEKEINELLDQLNSLDEDIYQTKFKDYVSGMNGYFNLYSFWARRHKENNIDVVYRILKNIQVGMNKYKN</sequence>
<evidence type="ECO:0000313" key="2">
    <source>
        <dbReference type="EMBL" id="TPN85859.1"/>
    </source>
</evidence>
<evidence type="ECO:0000256" key="1">
    <source>
        <dbReference type="SAM" id="MobiDB-lite"/>
    </source>
</evidence>